<keyword evidence="2" id="KW-0812">Transmembrane</keyword>
<protein>
    <submittedName>
        <fullName evidence="3">Uncharacterized protein</fullName>
    </submittedName>
</protein>
<evidence type="ECO:0000256" key="2">
    <source>
        <dbReference type="SAM" id="Phobius"/>
    </source>
</evidence>
<feature type="transmembrane region" description="Helical" evidence="2">
    <location>
        <begin position="211"/>
        <end position="228"/>
    </location>
</feature>
<feature type="transmembrane region" description="Helical" evidence="2">
    <location>
        <begin position="235"/>
        <end position="257"/>
    </location>
</feature>
<evidence type="ECO:0000256" key="1">
    <source>
        <dbReference type="SAM" id="MobiDB-lite"/>
    </source>
</evidence>
<sequence length="259" mass="28845">MPQPPEDDDDFELELELEPVDPEIIAHRQERVQQTVESAAKKIDVDELYEPRSDYSDLELDLSGLKLFRFTTRTLLLITAVVAVGMTIRLMYDGCMVIFVAMVVSVALGWYWINILERKQEAERLARREAFQARMAAPHASPTAQPAATAKAPESKPASPFDDGAPLEEPEKRPFFDVDFAYSMQELLITSAAVAVAFGLLTWITKGHSPKFFGLIALAGIASLAVNFKPHRLVVLAWGALMVIYVGYGFVIMMMPVKP</sequence>
<dbReference type="Proteomes" id="UP000326837">
    <property type="component" value="Chromosome"/>
</dbReference>
<feature type="transmembrane region" description="Helical" evidence="2">
    <location>
        <begin position="74"/>
        <end position="92"/>
    </location>
</feature>
<gene>
    <name evidence="3" type="ORF">PLANPX_5106</name>
</gene>
<evidence type="ECO:0000313" key="3">
    <source>
        <dbReference type="EMBL" id="BBO35494.1"/>
    </source>
</evidence>
<dbReference type="AlphaFoldDB" id="A0A5K7XF45"/>
<keyword evidence="4" id="KW-1185">Reference proteome</keyword>
<organism evidence="3 4">
    <name type="scientific">Lacipirellula parvula</name>
    <dbReference type="NCBI Taxonomy" id="2650471"/>
    <lineage>
        <taxon>Bacteria</taxon>
        <taxon>Pseudomonadati</taxon>
        <taxon>Planctomycetota</taxon>
        <taxon>Planctomycetia</taxon>
        <taxon>Pirellulales</taxon>
        <taxon>Lacipirellulaceae</taxon>
        <taxon>Lacipirellula</taxon>
    </lineage>
</organism>
<keyword evidence="2" id="KW-0472">Membrane</keyword>
<feature type="compositionally biased region" description="Low complexity" evidence="1">
    <location>
        <begin position="136"/>
        <end position="152"/>
    </location>
</feature>
<dbReference type="KEGG" id="lpav:PLANPX_5106"/>
<accession>A0A5K7XF45</accession>
<feature type="transmembrane region" description="Helical" evidence="2">
    <location>
        <begin position="187"/>
        <end position="205"/>
    </location>
</feature>
<dbReference type="RefSeq" id="WP_152100865.1">
    <property type="nucleotide sequence ID" value="NZ_AP021861.1"/>
</dbReference>
<keyword evidence="2" id="KW-1133">Transmembrane helix</keyword>
<feature type="region of interest" description="Disordered" evidence="1">
    <location>
        <begin position="136"/>
        <end position="167"/>
    </location>
</feature>
<reference evidence="4" key="1">
    <citation type="submission" date="2019-10" db="EMBL/GenBank/DDBJ databases">
        <title>Lacipirellula parvula gen. nov., sp. nov., representing a lineage of planctomycetes widespread in freshwater anoxic habitats, and description of the family Lacipirellulaceae.</title>
        <authorList>
            <person name="Dedysh S.N."/>
            <person name="Kulichevskaya I.S."/>
            <person name="Beletsky A.V."/>
            <person name="Rakitin A.L."/>
            <person name="Mardanov A.V."/>
            <person name="Ivanova A.A."/>
            <person name="Saltykova V.X."/>
            <person name="Rijpstra W.I.C."/>
            <person name="Sinninghe Damste J.S."/>
            <person name="Ravin N.V."/>
        </authorList>
    </citation>
    <scope>NUCLEOTIDE SEQUENCE [LARGE SCALE GENOMIC DNA]</scope>
    <source>
        <strain evidence="4">PX69</strain>
    </source>
</reference>
<feature type="transmembrane region" description="Helical" evidence="2">
    <location>
        <begin position="98"/>
        <end position="116"/>
    </location>
</feature>
<name>A0A5K7XF45_9BACT</name>
<proteinExistence type="predicted"/>
<dbReference type="EMBL" id="AP021861">
    <property type="protein sequence ID" value="BBO35494.1"/>
    <property type="molecule type" value="Genomic_DNA"/>
</dbReference>
<evidence type="ECO:0000313" key="4">
    <source>
        <dbReference type="Proteomes" id="UP000326837"/>
    </source>
</evidence>